<dbReference type="InterPro" id="IPR016181">
    <property type="entry name" value="Acyl_CoA_acyltransferase"/>
</dbReference>
<evidence type="ECO:0000259" key="1">
    <source>
        <dbReference type="PROSITE" id="PS51186"/>
    </source>
</evidence>
<dbReference type="InterPro" id="IPR000182">
    <property type="entry name" value="GNAT_dom"/>
</dbReference>
<feature type="domain" description="N-acetyltransferase" evidence="1">
    <location>
        <begin position="2"/>
        <end position="144"/>
    </location>
</feature>
<dbReference type="GO" id="GO:0016747">
    <property type="term" value="F:acyltransferase activity, transferring groups other than amino-acyl groups"/>
    <property type="evidence" value="ECO:0007669"/>
    <property type="project" value="InterPro"/>
</dbReference>
<accession>A0A9D1FYG9</accession>
<protein>
    <submittedName>
        <fullName evidence="2">GNAT family N-acetyltransferase</fullName>
    </submittedName>
</protein>
<dbReference type="EMBL" id="DVJN01000054">
    <property type="protein sequence ID" value="HIS91911.1"/>
    <property type="molecule type" value="Genomic_DNA"/>
</dbReference>
<name>A0A9D1FYG9_9FIRM</name>
<evidence type="ECO:0000313" key="2">
    <source>
        <dbReference type="EMBL" id="HIS91911.1"/>
    </source>
</evidence>
<reference evidence="2" key="1">
    <citation type="submission" date="2020-10" db="EMBL/GenBank/DDBJ databases">
        <authorList>
            <person name="Gilroy R."/>
        </authorList>
    </citation>
    <scope>NUCLEOTIDE SEQUENCE</scope>
    <source>
        <strain evidence="2">13766</strain>
    </source>
</reference>
<dbReference type="Gene3D" id="3.40.630.30">
    <property type="match status" value="1"/>
</dbReference>
<dbReference type="AlphaFoldDB" id="A0A9D1FYG9"/>
<dbReference type="SUPFAM" id="SSF55729">
    <property type="entry name" value="Acyl-CoA N-acyltransferases (Nat)"/>
    <property type="match status" value="1"/>
</dbReference>
<reference evidence="2" key="2">
    <citation type="journal article" date="2021" name="PeerJ">
        <title>Extensive microbial diversity within the chicken gut microbiome revealed by metagenomics and culture.</title>
        <authorList>
            <person name="Gilroy R."/>
            <person name="Ravi A."/>
            <person name="Getino M."/>
            <person name="Pursley I."/>
            <person name="Horton D.L."/>
            <person name="Alikhan N.F."/>
            <person name="Baker D."/>
            <person name="Gharbi K."/>
            <person name="Hall N."/>
            <person name="Watson M."/>
            <person name="Adriaenssens E.M."/>
            <person name="Foster-Nyarko E."/>
            <person name="Jarju S."/>
            <person name="Secka A."/>
            <person name="Antonio M."/>
            <person name="Oren A."/>
            <person name="Chaudhuri R.R."/>
            <person name="La Ragione R."/>
            <person name="Hildebrand F."/>
            <person name="Pallen M.J."/>
        </authorList>
    </citation>
    <scope>NUCLEOTIDE SEQUENCE</scope>
    <source>
        <strain evidence="2">13766</strain>
    </source>
</reference>
<proteinExistence type="predicted"/>
<dbReference type="CDD" id="cd04301">
    <property type="entry name" value="NAT_SF"/>
    <property type="match status" value="1"/>
</dbReference>
<gene>
    <name evidence="2" type="ORF">IAA84_02725</name>
</gene>
<sequence length="163" mass="18021">MIRGKYLTSKDDIAPVLAVRNAVFVEEQGFSAEGERDAYDDMAIYALAFNEEGAPVSTGRLFVDGDGQFTIGRVCTLRAYRGQGYGDLIMRMLLFRAQELHAPGIYIHSQAPVAHFYEHYGFQPTGKIEYDEGVEHILLYAKAEDICLEGSCAQCANASPEAK</sequence>
<organism evidence="2 3">
    <name type="scientific">Candidatus Alectryocaccomicrobium excrementavium</name>
    <dbReference type="NCBI Taxonomy" id="2840668"/>
    <lineage>
        <taxon>Bacteria</taxon>
        <taxon>Bacillati</taxon>
        <taxon>Bacillota</taxon>
        <taxon>Clostridia</taxon>
        <taxon>Candidatus Alectryocaccomicrobium</taxon>
    </lineage>
</organism>
<dbReference type="Pfam" id="PF13508">
    <property type="entry name" value="Acetyltransf_7"/>
    <property type="match status" value="1"/>
</dbReference>
<comment type="caution">
    <text evidence="2">The sequence shown here is derived from an EMBL/GenBank/DDBJ whole genome shotgun (WGS) entry which is preliminary data.</text>
</comment>
<dbReference type="PROSITE" id="PS51186">
    <property type="entry name" value="GNAT"/>
    <property type="match status" value="1"/>
</dbReference>
<dbReference type="Proteomes" id="UP000824140">
    <property type="component" value="Unassembled WGS sequence"/>
</dbReference>
<evidence type="ECO:0000313" key="3">
    <source>
        <dbReference type="Proteomes" id="UP000824140"/>
    </source>
</evidence>